<evidence type="ECO:0000256" key="5">
    <source>
        <dbReference type="RuleBase" id="RU363071"/>
    </source>
</evidence>
<comment type="catalytic activity">
    <reaction evidence="4 5">
        <text>D-erythrose 4-phosphate + phosphoenolpyruvate + H2O = 7-phospho-2-dehydro-3-deoxy-D-arabino-heptonate + phosphate</text>
        <dbReference type="Rhea" id="RHEA:14717"/>
        <dbReference type="ChEBI" id="CHEBI:15377"/>
        <dbReference type="ChEBI" id="CHEBI:16897"/>
        <dbReference type="ChEBI" id="CHEBI:43474"/>
        <dbReference type="ChEBI" id="CHEBI:58394"/>
        <dbReference type="ChEBI" id="CHEBI:58702"/>
        <dbReference type="EC" id="2.5.1.54"/>
    </reaction>
</comment>
<evidence type="ECO:0000256" key="4">
    <source>
        <dbReference type="ARBA" id="ARBA00047508"/>
    </source>
</evidence>
<protein>
    <recommendedName>
        <fullName evidence="5">Phospho-2-dehydro-3-deoxyheptonate aldolase</fullName>
        <ecNumber evidence="5">2.5.1.54</ecNumber>
    </recommendedName>
</protein>
<keyword evidence="7" id="KW-1185">Reference proteome</keyword>
<dbReference type="EMBL" id="WOCE01000023">
    <property type="protein sequence ID" value="KAE9587135.1"/>
    <property type="molecule type" value="Genomic_DNA"/>
</dbReference>
<comment type="similarity">
    <text evidence="5">Belongs to the class-II DAHP synthase family.</text>
</comment>
<gene>
    <name evidence="6" type="ORF">Lalb_Chr23g0270431</name>
</gene>
<evidence type="ECO:0000313" key="7">
    <source>
        <dbReference type="Proteomes" id="UP000447434"/>
    </source>
</evidence>
<keyword evidence="5" id="KW-0150">Chloroplast</keyword>
<dbReference type="AlphaFoldDB" id="A0A6A4N7J3"/>
<dbReference type="GO" id="GO:0003849">
    <property type="term" value="F:3-deoxy-7-phosphoheptulonate synthase activity"/>
    <property type="evidence" value="ECO:0007669"/>
    <property type="project" value="UniProtKB-EC"/>
</dbReference>
<proteinExistence type="inferred from homology"/>
<organism evidence="6 7">
    <name type="scientific">Lupinus albus</name>
    <name type="common">White lupine</name>
    <name type="synonym">Lupinus termis</name>
    <dbReference type="NCBI Taxonomy" id="3870"/>
    <lineage>
        <taxon>Eukaryota</taxon>
        <taxon>Viridiplantae</taxon>
        <taxon>Streptophyta</taxon>
        <taxon>Embryophyta</taxon>
        <taxon>Tracheophyta</taxon>
        <taxon>Spermatophyta</taxon>
        <taxon>Magnoliopsida</taxon>
        <taxon>eudicotyledons</taxon>
        <taxon>Gunneridae</taxon>
        <taxon>Pentapetalae</taxon>
        <taxon>rosids</taxon>
        <taxon>fabids</taxon>
        <taxon>Fabales</taxon>
        <taxon>Fabaceae</taxon>
        <taxon>Papilionoideae</taxon>
        <taxon>50 kb inversion clade</taxon>
        <taxon>genistoids sensu lato</taxon>
        <taxon>core genistoids</taxon>
        <taxon>Genisteae</taxon>
        <taxon>Lupinus</taxon>
    </lineage>
</organism>
<dbReference type="InterPro" id="IPR002480">
    <property type="entry name" value="DAHP_synth_2"/>
</dbReference>
<dbReference type="Pfam" id="PF01474">
    <property type="entry name" value="DAHP_synth_2"/>
    <property type="match status" value="1"/>
</dbReference>
<dbReference type="GO" id="GO:0008652">
    <property type="term" value="P:amino acid biosynthetic process"/>
    <property type="evidence" value="ECO:0007669"/>
    <property type="project" value="UniProtKB-KW"/>
</dbReference>
<dbReference type="SUPFAM" id="SSF51569">
    <property type="entry name" value="Aldolase"/>
    <property type="match status" value="1"/>
</dbReference>
<keyword evidence="2 5" id="KW-0808">Transferase</keyword>
<evidence type="ECO:0000256" key="3">
    <source>
        <dbReference type="ARBA" id="ARBA00023141"/>
    </source>
</evidence>
<dbReference type="Proteomes" id="UP000447434">
    <property type="component" value="Chromosome 23"/>
</dbReference>
<dbReference type="UniPathway" id="UPA00053">
    <property type="reaction ID" value="UER00084"/>
</dbReference>
<evidence type="ECO:0000313" key="6">
    <source>
        <dbReference type="EMBL" id="KAE9587135.1"/>
    </source>
</evidence>
<comment type="caution">
    <text evidence="6">The sequence shown here is derived from an EMBL/GenBank/DDBJ whole genome shotgun (WGS) entry which is preliminary data.</text>
</comment>
<reference evidence="7" key="1">
    <citation type="journal article" date="2020" name="Nat. Commun.">
        <title>Genome sequence of the cluster root forming white lupin.</title>
        <authorList>
            <person name="Hufnagel B."/>
            <person name="Marques A."/>
            <person name="Soriano A."/>
            <person name="Marques L."/>
            <person name="Divol F."/>
            <person name="Doumas P."/>
            <person name="Sallet E."/>
            <person name="Mancinotti D."/>
            <person name="Carrere S."/>
            <person name="Marande W."/>
            <person name="Arribat S."/>
            <person name="Keller J."/>
            <person name="Huneau C."/>
            <person name="Blein T."/>
            <person name="Aime D."/>
            <person name="Laguerre M."/>
            <person name="Taylor J."/>
            <person name="Schubert V."/>
            <person name="Nelson M."/>
            <person name="Geu-Flores F."/>
            <person name="Crespi M."/>
            <person name="Gallardo-Guerrero K."/>
            <person name="Delaux P.-M."/>
            <person name="Salse J."/>
            <person name="Berges H."/>
            <person name="Guyot R."/>
            <person name="Gouzy J."/>
            <person name="Peret B."/>
        </authorList>
    </citation>
    <scope>NUCLEOTIDE SEQUENCE [LARGE SCALE GENOMIC DNA]</scope>
    <source>
        <strain evidence="7">cv. Amiga</strain>
    </source>
</reference>
<dbReference type="GO" id="GO:0009507">
    <property type="term" value="C:chloroplast"/>
    <property type="evidence" value="ECO:0007669"/>
    <property type="project" value="UniProtKB-SubCell"/>
</dbReference>
<keyword evidence="3 5" id="KW-0057">Aromatic amino acid biosynthesis</keyword>
<name>A0A6A4N7J3_LUPAL</name>
<keyword evidence="1 5" id="KW-0028">Amino-acid biosynthesis</keyword>
<keyword evidence="5" id="KW-0809">Transit peptide</keyword>
<evidence type="ECO:0000256" key="2">
    <source>
        <dbReference type="ARBA" id="ARBA00022679"/>
    </source>
</evidence>
<keyword evidence="5" id="KW-0934">Plastid</keyword>
<sequence>MIRAYCQSAATLNLLRAFATGGYAAMQRVTQWNLDFTQHAQQGDKFVPTTPMSFIGNQLMSVCQLNFGVK</sequence>
<comment type="subcellular location">
    <subcellularLocation>
        <location evidence="5">Plastid</location>
        <location evidence="5">Chloroplast</location>
    </subcellularLocation>
</comment>
<dbReference type="EC" id="2.5.1.54" evidence="5"/>
<comment type="pathway">
    <text evidence="5">Metabolic intermediate biosynthesis; chorismate biosynthesis; chorismate from D-erythrose 4-phosphate and phosphoenolpyruvate: step 1/7.</text>
</comment>
<dbReference type="GO" id="GO:0009423">
    <property type="term" value="P:chorismate biosynthetic process"/>
    <property type="evidence" value="ECO:0007669"/>
    <property type="project" value="UniProtKB-UniPathway"/>
</dbReference>
<dbReference type="GO" id="GO:0009073">
    <property type="term" value="P:aromatic amino acid family biosynthetic process"/>
    <property type="evidence" value="ECO:0007669"/>
    <property type="project" value="UniProtKB-KW"/>
</dbReference>
<dbReference type="PANTHER" id="PTHR21337">
    <property type="entry name" value="PHOSPHO-2-DEHYDRO-3-DEOXYHEPTONATE ALDOLASE 1, 2"/>
    <property type="match status" value="1"/>
</dbReference>
<evidence type="ECO:0000256" key="1">
    <source>
        <dbReference type="ARBA" id="ARBA00022605"/>
    </source>
</evidence>
<dbReference type="PANTHER" id="PTHR21337:SF0">
    <property type="entry name" value="PHOSPHO-2-DEHYDRO-3-DEOXYHEPTONATE ALDOLASE"/>
    <property type="match status" value="1"/>
</dbReference>
<accession>A0A6A4N7J3</accession>
<dbReference type="OrthoDB" id="2338at2759"/>